<evidence type="ECO:0000313" key="3">
    <source>
        <dbReference type="EMBL" id="VTR95450.1"/>
    </source>
</evidence>
<dbReference type="InterPro" id="IPR045584">
    <property type="entry name" value="Pilin-like"/>
</dbReference>
<evidence type="ECO:0000256" key="1">
    <source>
        <dbReference type="SAM" id="Phobius"/>
    </source>
</evidence>
<feature type="transmembrane region" description="Helical" evidence="1">
    <location>
        <begin position="6"/>
        <end position="29"/>
    </location>
</feature>
<dbReference type="Proteomes" id="UP000464178">
    <property type="component" value="Chromosome"/>
</dbReference>
<dbReference type="Pfam" id="PF07596">
    <property type="entry name" value="SBP_bac_10"/>
    <property type="match status" value="1"/>
</dbReference>
<accession>A0A6P2D7M1</accession>
<keyword evidence="1" id="KW-0472">Membrane</keyword>
<dbReference type="PANTHER" id="PTHR30093:SF2">
    <property type="entry name" value="TYPE II SECRETION SYSTEM PROTEIN H"/>
    <property type="match status" value="1"/>
</dbReference>
<dbReference type="PANTHER" id="PTHR30093">
    <property type="entry name" value="GENERAL SECRETION PATHWAY PROTEIN G"/>
    <property type="match status" value="1"/>
</dbReference>
<dbReference type="NCBIfam" id="TIGR04294">
    <property type="entry name" value="pre_pil_HX9DG"/>
    <property type="match status" value="1"/>
</dbReference>
<feature type="domain" description="DUF1559" evidence="2">
    <location>
        <begin position="30"/>
        <end position="253"/>
    </location>
</feature>
<dbReference type="Gene3D" id="3.30.700.10">
    <property type="entry name" value="Glycoprotein, Type 4 Pilin"/>
    <property type="match status" value="1"/>
</dbReference>
<dbReference type="SUPFAM" id="SSF54523">
    <property type="entry name" value="Pili subunits"/>
    <property type="match status" value="1"/>
</dbReference>
<evidence type="ECO:0000313" key="4">
    <source>
        <dbReference type="Proteomes" id="UP000464178"/>
    </source>
</evidence>
<gene>
    <name evidence="3" type="ORF">SOIL9_22640</name>
</gene>
<keyword evidence="4" id="KW-1185">Reference proteome</keyword>
<dbReference type="NCBIfam" id="TIGR02532">
    <property type="entry name" value="IV_pilin_GFxxxE"/>
    <property type="match status" value="1"/>
</dbReference>
<dbReference type="EMBL" id="LR593886">
    <property type="protein sequence ID" value="VTR95450.1"/>
    <property type="molecule type" value="Genomic_DNA"/>
</dbReference>
<protein>
    <recommendedName>
        <fullName evidence="2">DUF1559 domain-containing protein</fullName>
    </recommendedName>
</protein>
<dbReference type="KEGG" id="gms:SOIL9_22640"/>
<dbReference type="AlphaFoldDB" id="A0A6P2D7M1"/>
<dbReference type="Pfam" id="PF07963">
    <property type="entry name" value="N_methyl"/>
    <property type="match status" value="1"/>
</dbReference>
<proteinExistence type="predicted"/>
<keyword evidence="1" id="KW-0812">Transmembrane</keyword>
<dbReference type="InterPro" id="IPR012902">
    <property type="entry name" value="N_methyl_site"/>
</dbReference>
<keyword evidence="1" id="KW-1133">Transmembrane helix</keyword>
<organism evidence="3 4">
    <name type="scientific">Gemmata massiliana</name>
    <dbReference type="NCBI Taxonomy" id="1210884"/>
    <lineage>
        <taxon>Bacteria</taxon>
        <taxon>Pseudomonadati</taxon>
        <taxon>Planctomycetota</taxon>
        <taxon>Planctomycetia</taxon>
        <taxon>Gemmatales</taxon>
        <taxon>Gemmataceae</taxon>
        <taxon>Gemmata</taxon>
    </lineage>
</organism>
<dbReference type="InterPro" id="IPR011453">
    <property type="entry name" value="DUF1559"/>
</dbReference>
<dbReference type="RefSeq" id="WP_162669860.1">
    <property type="nucleotide sequence ID" value="NZ_LR593886.1"/>
</dbReference>
<dbReference type="InterPro" id="IPR027558">
    <property type="entry name" value="Pre_pil_HX9DG_C"/>
</dbReference>
<evidence type="ECO:0000259" key="2">
    <source>
        <dbReference type="Pfam" id="PF07596"/>
    </source>
</evidence>
<sequence>MRRTAFTLIELLVVIAIVAVLIGLLLPAVQKVREAAARIKCANNLKQIGLALHGHHDAAGYFPTGGTSFAPPPTYVNGVPAAPPAQNAGWAFQLLPFIEQDALYRSPAAVLTTPVPLYFCPARRGPTVVAQSFGPRAGDDYAAATGTGGTAGETGPYFGVIVRNPLRTTTASVTDGLSTTLVISEKRLHPDRYATGDWCDDQGFTDGWDNDIIAITSRPFGRDERKEMDYEFGSAHPSGANAVFGDGSVRHLRYGLAPGTFDALGDRRDGQVVPPE</sequence>
<reference evidence="3 4" key="1">
    <citation type="submission" date="2019-05" db="EMBL/GenBank/DDBJ databases">
        <authorList>
            <consortium name="Science for Life Laboratories"/>
        </authorList>
    </citation>
    <scope>NUCLEOTIDE SEQUENCE [LARGE SCALE GENOMIC DNA]</scope>
    <source>
        <strain evidence="3">Soil9</strain>
    </source>
</reference>
<name>A0A6P2D7M1_9BACT</name>